<gene>
    <name evidence="1" type="ORF">SCHPADRAFT_72215</name>
</gene>
<accession>A0A0H2SQH7</accession>
<evidence type="ECO:0000313" key="2">
    <source>
        <dbReference type="Proteomes" id="UP000053477"/>
    </source>
</evidence>
<proteinExistence type="predicted"/>
<protein>
    <submittedName>
        <fullName evidence="1">Uncharacterized protein</fullName>
    </submittedName>
</protein>
<organism evidence="1 2">
    <name type="scientific">Schizopora paradoxa</name>
    <dbReference type="NCBI Taxonomy" id="27342"/>
    <lineage>
        <taxon>Eukaryota</taxon>
        <taxon>Fungi</taxon>
        <taxon>Dikarya</taxon>
        <taxon>Basidiomycota</taxon>
        <taxon>Agaricomycotina</taxon>
        <taxon>Agaricomycetes</taxon>
        <taxon>Hymenochaetales</taxon>
        <taxon>Schizoporaceae</taxon>
        <taxon>Schizopora</taxon>
    </lineage>
</organism>
<dbReference type="EMBL" id="KQ085887">
    <property type="protein sequence ID" value="KLO19351.1"/>
    <property type="molecule type" value="Genomic_DNA"/>
</dbReference>
<reference evidence="1 2" key="1">
    <citation type="submission" date="2015-04" db="EMBL/GenBank/DDBJ databases">
        <title>Complete genome sequence of Schizopora paradoxa KUC8140, a cosmopolitan wood degrader in East Asia.</title>
        <authorList>
            <consortium name="DOE Joint Genome Institute"/>
            <person name="Min B."/>
            <person name="Park H."/>
            <person name="Jang Y."/>
            <person name="Kim J.-J."/>
            <person name="Kim K.H."/>
            <person name="Pangilinan J."/>
            <person name="Lipzen A."/>
            <person name="Riley R."/>
            <person name="Grigoriev I.V."/>
            <person name="Spatafora J.W."/>
            <person name="Choi I.-G."/>
        </authorList>
    </citation>
    <scope>NUCLEOTIDE SEQUENCE [LARGE SCALE GENOMIC DNA]</scope>
    <source>
        <strain evidence="1 2">KUC8140</strain>
    </source>
</reference>
<evidence type="ECO:0000313" key="1">
    <source>
        <dbReference type="EMBL" id="KLO19351.1"/>
    </source>
</evidence>
<sequence>MCAGLLVGQAVMIERSVVGIWASSSNQQLSLPLFSLLNALRQFPCCVARRAGSALVVSLRAISILLPQARVLVLLRGFSYEGRTSMLYHSCVLAWDGELGVSLGGEVYLWVFFQLWKGASPLSSIRGTLICNSIQTILCLLSIRIFLPIANLRNCMFLCPLDSRSIGDAPVYNK</sequence>
<dbReference type="AlphaFoldDB" id="A0A0H2SQH7"/>
<dbReference type="Proteomes" id="UP000053477">
    <property type="component" value="Unassembled WGS sequence"/>
</dbReference>
<name>A0A0H2SQH7_9AGAM</name>
<keyword evidence="2" id="KW-1185">Reference proteome</keyword>
<dbReference type="InParanoid" id="A0A0H2SQH7"/>